<dbReference type="Proteomes" id="UP000747542">
    <property type="component" value="Unassembled WGS sequence"/>
</dbReference>
<feature type="compositionally biased region" description="Polar residues" evidence="1">
    <location>
        <begin position="106"/>
        <end position="117"/>
    </location>
</feature>
<proteinExistence type="predicted"/>
<organism evidence="2 3">
    <name type="scientific">Homarus americanus</name>
    <name type="common">American lobster</name>
    <dbReference type="NCBI Taxonomy" id="6706"/>
    <lineage>
        <taxon>Eukaryota</taxon>
        <taxon>Metazoa</taxon>
        <taxon>Ecdysozoa</taxon>
        <taxon>Arthropoda</taxon>
        <taxon>Crustacea</taxon>
        <taxon>Multicrustacea</taxon>
        <taxon>Malacostraca</taxon>
        <taxon>Eumalacostraca</taxon>
        <taxon>Eucarida</taxon>
        <taxon>Decapoda</taxon>
        <taxon>Pleocyemata</taxon>
        <taxon>Astacidea</taxon>
        <taxon>Nephropoidea</taxon>
        <taxon>Nephropidae</taxon>
        <taxon>Homarus</taxon>
    </lineage>
</organism>
<evidence type="ECO:0000313" key="3">
    <source>
        <dbReference type="Proteomes" id="UP000747542"/>
    </source>
</evidence>
<protein>
    <submittedName>
        <fullName evidence="2">Uncharacterized protein</fullName>
    </submittedName>
</protein>
<evidence type="ECO:0000313" key="2">
    <source>
        <dbReference type="EMBL" id="KAG7174268.1"/>
    </source>
</evidence>
<reference evidence="2" key="1">
    <citation type="journal article" date="2021" name="Sci. Adv.">
        <title>The American lobster genome reveals insights on longevity, neural, and immune adaptations.</title>
        <authorList>
            <person name="Polinski J.M."/>
            <person name="Zimin A.V."/>
            <person name="Clark K.F."/>
            <person name="Kohn A.B."/>
            <person name="Sadowski N."/>
            <person name="Timp W."/>
            <person name="Ptitsyn A."/>
            <person name="Khanna P."/>
            <person name="Romanova D.Y."/>
            <person name="Williams P."/>
            <person name="Greenwood S.J."/>
            <person name="Moroz L.L."/>
            <person name="Walt D.R."/>
            <person name="Bodnar A.G."/>
        </authorList>
    </citation>
    <scope>NUCLEOTIDE SEQUENCE</scope>
    <source>
        <strain evidence="2">GMGI-L3</strain>
    </source>
</reference>
<dbReference type="EMBL" id="JAHLQT010007678">
    <property type="protein sequence ID" value="KAG7174268.1"/>
    <property type="molecule type" value="Genomic_DNA"/>
</dbReference>
<gene>
    <name evidence="2" type="ORF">Hamer_G003186</name>
</gene>
<feature type="region of interest" description="Disordered" evidence="1">
    <location>
        <begin position="97"/>
        <end position="117"/>
    </location>
</feature>
<feature type="non-terminal residue" evidence="2">
    <location>
        <position position="117"/>
    </location>
</feature>
<evidence type="ECO:0000256" key="1">
    <source>
        <dbReference type="SAM" id="MobiDB-lite"/>
    </source>
</evidence>
<sequence>AERLTACCSKLITRAPRKVTSGARYLRALNPLNHSYCARRNAVNRLKFKDTILSKGPDAMRPDYSIPAPWESPPAVINIHHKLGQERLTANPHELRQMAEKHEGSNTHSSTVYYTDG</sequence>
<keyword evidence="3" id="KW-1185">Reference proteome</keyword>
<feature type="non-terminal residue" evidence="2">
    <location>
        <position position="1"/>
    </location>
</feature>
<comment type="caution">
    <text evidence="2">The sequence shown here is derived from an EMBL/GenBank/DDBJ whole genome shotgun (WGS) entry which is preliminary data.</text>
</comment>
<name>A0A8J5N6W8_HOMAM</name>
<dbReference type="AlphaFoldDB" id="A0A8J5N6W8"/>
<accession>A0A8J5N6W8</accession>